<evidence type="ECO:0000256" key="3">
    <source>
        <dbReference type="ARBA" id="ARBA00022793"/>
    </source>
</evidence>
<proteinExistence type="inferred from homology"/>
<gene>
    <name evidence="7" type="primary">panP</name>
    <name evidence="7" type="ORF">LJ739_12935</name>
</gene>
<dbReference type="Gene3D" id="3.40.640.10">
    <property type="entry name" value="Type I PLP-dependent aspartate aminotransferase-like (Major domain)"/>
    <property type="match status" value="1"/>
</dbReference>
<sequence length="532" mass="58567">MSKAEVSLAHLFRVFTKPEGKDSKLAQIEQHLSDNLADFLSQHVVTKARSLEDIEQDFSDPHVPEHPEFVSEHADALLKKLVSHSVNTYSPTFIGHMTSALPYFHLPLAKLLVGLNQNLVKIETSKAFTPLERQVLGMMHQLVFGEQDSFYQQYLHSADQSLGAFCSGGTVANMTALWVARNKALPADGTFKGVAREGLAAGLMHYGYRHLGILSSKRGHYSLSKAVDLLGIGRNQMVTLPCPSQTLSPEQALAAGKAFEQKGNKLLAIVGIAGTTETGHVDPLDELADVAKELNCHFHVDAAWGGATLFSHRYRHLLKGIERADSVTLDAHKQMYVPMGAGMALFRNPNDSNAVRHHAQYILRTGSKDLGATTLEGSRNGMAMMVYASLHILGRQGYELLINRSIEKAKTFAALIDAHPNLELITAPTLSLLTYRIHPGQDISRACDDTTMKQRNGVLDRLTVGVQKQQREAGKSFVSRTRLEVARYPGQPITVFRVVLANPLTTEQDLRNILDEQLSIAQTTRAWAELTA</sequence>
<dbReference type="PANTHER" id="PTHR45677:SF8">
    <property type="entry name" value="CYSTEINE SULFINIC ACID DECARBOXYLASE"/>
    <property type="match status" value="1"/>
</dbReference>
<evidence type="ECO:0000313" key="7">
    <source>
        <dbReference type="EMBL" id="MCC2617151.1"/>
    </source>
</evidence>
<keyword evidence="4 6" id="KW-0663">Pyridoxal phosphate</keyword>
<dbReference type="Pfam" id="PF00282">
    <property type="entry name" value="Pyridoxal_deC"/>
    <property type="match status" value="1"/>
</dbReference>
<evidence type="ECO:0000256" key="2">
    <source>
        <dbReference type="ARBA" id="ARBA00009533"/>
    </source>
</evidence>
<dbReference type="RefSeq" id="WP_229161096.1">
    <property type="nucleotide sequence ID" value="NZ_JAJEWP010000003.1"/>
</dbReference>
<dbReference type="SUPFAM" id="SSF53383">
    <property type="entry name" value="PLP-dependent transferases"/>
    <property type="match status" value="1"/>
</dbReference>
<keyword evidence="3" id="KW-0210">Decarboxylase</keyword>
<evidence type="ECO:0000256" key="5">
    <source>
        <dbReference type="ARBA" id="ARBA00023239"/>
    </source>
</evidence>
<dbReference type="Proteomes" id="UP001520878">
    <property type="component" value="Unassembled WGS sequence"/>
</dbReference>
<dbReference type="InterPro" id="IPR022517">
    <property type="entry name" value="Asp_decarboxylase_pyridox"/>
</dbReference>
<dbReference type="InterPro" id="IPR015421">
    <property type="entry name" value="PyrdxlP-dep_Trfase_major"/>
</dbReference>
<dbReference type="EMBL" id="JAJEWP010000003">
    <property type="protein sequence ID" value="MCC2617151.1"/>
    <property type="molecule type" value="Genomic_DNA"/>
</dbReference>
<name>A0ABS8GAP6_9ALTE</name>
<dbReference type="NCBIfam" id="TIGR03799">
    <property type="entry name" value="NOD_PanD_pyr"/>
    <property type="match status" value="1"/>
</dbReference>
<dbReference type="Gene3D" id="3.90.1150.10">
    <property type="entry name" value="Aspartate Aminotransferase, domain 1"/>
    <property type="match status" value="1"/>
</dbReference>
<reference evidence="7 8" key="1">
    <citation type="submission" date="2021-10" db="EMBL/GenBank/DDBJ databases">
        <title>Draft genome of Aestuariibacter halophilus JC2043.</title>
        <authorList>
            <person name="Emsley S.A."/>
            <person name="Pfannmuller K.M."/>
            <person name="Ushijima B."/>
            <person name="Saw J.H."/>
            <person name="Videau P."/>
        </authorList>
    </citation>
    <scope>NUCLEOTIDE SEQUENCE [LARGE SCALE GENOMIC DNA]</scope>
    <source>
        <strain evidence="7 8">JC2043</strain>
    </source>
</reference>
<keyword evidence="8" id="KW-1185">Reference proteome</keyword>
<dbReference type="InterPro" id="IPR002129">
    <property type="entry name" value="PyrdxlP-dep_de-COase"/>
</dbReference>
<protein>
    <submittedName>
        <fullName evidence="7">Pyridoxal-dependent aspartate 1-decarboxylase</fullName>
    </submittedName>
</protein>
<organism evidence="7 8">
    <name type="scientific">Fluctibacter halophilus</name>
    <dbReference type="NCBI Taxonomy" id="226011"/>
    <lineage>
        <taxon>Bacteria</taxon>
        <taxon>Pseudomonadati</taxon>
        <taxon>Pseudomonadota</taxon>
        <taxon>Gammaproteobacteria</taxon>
        <taxon>Alteromonadales</taxon>
        <taxon>Alteromonadaceae</taxon>
        <taxon>Fluctibacter</taxon>
    </lineage>
</organism>
<keyword evidence="5 6" id="KW-0456">Lyase</keyword>
<dbReference type="InterPro" id="IPR015424">
    <property type="entry name" value="PyrdxlP-dep_Trfase"/>
</dbReference>
<comment type="caution">
    <text evidence="7">The sequence shown here is derived from an EMBL/GenBank/DDBJ whole genome shotgun (WGS) entry which is preliminary data.</text>
</comment>
<dbReference type="InterPro" id="IPR015422">
    <property type="entry name" value="PyrdxlP-dep_Trfase_small"/>
</dbReference>
<evidence type="ECO:0000256" key="1">
    <source>
        <dbReference type="ARBA" id="ARBA00001933"/>
    </source>
</evidence>
<dbReference type="PANTHER" id="PTHR45677">
    <property type="entry name" value="GLUTAMATE DECARBOXYLASE-RELATED"/>
    <property type="match status" value="1"/>
</dbReference>
<evidence type="ECO:0000313" key="8">
    <source>
        <dbReference type="Proteomes" id="UP001520878"/>
    </source>
</evidence>
<evidence type="ECO:0000256" key="4">
    <source>
        <dbReference type="ARBA" id="ARBA00022898"/>
    </source>
</evidence>
<evidence type="ECO:0000256" key="6">
    <source>
        <dbReference type="RuleBase" id="RU000382"/>
    </source>
</evidence>
<accession>A0ABS8GAP6</accession>
<comment type="cofactor">
    <cofactor evidence="1 6">
        <name>pyridoxal 5'-phosphate</name>
        <dbReference type="ChEBI" id="CHEBI:597326"/>
    </cofactor>
</comment>
<comment type="similarity">
    <text evidence="2 6">Belongs to the group II decarboxylase family.</text>
</comment>